<dbReference type="GO" id="GO:0016491">
    <property type="term" value="F:oxidoreductase activity"/>
    <property type="evidence" value="ECO:0007669"/>
    <property type="project" value="InterPro"/>
</dbReference>
<proteinExistence type="predicted"/>
<dbReference type="Pfam" id="PF08240">
    <property type="entry name" value="ADH_N"/>
    <property type="match status" value="1"/>
</dbReference>
<feature type="domain" description="Enoyl reductase (ER)" evidence="1">
    <location>
        <begin position="60"/>
        <end position="419"/>
    </location>
</feature>
<protein>
    <submittedName>
        <fullName evidence="2">Zinc-binding dehydrogenase-like protein</fullName>
    </submittedName>
</protein>
<dbReference type="InterPro" id="IPR011032">
    <property type="entry name" value="GroES-like_sf"/>
</dbReference>
<dbReference type="InterPro" id="IPR020843">
    <property type="entry name" value="ER"/>
</dbReference>
<evidence type="ECO:0000313" key="3">
    <source>
        <dbReference type="Proteomes" id="UP000038009"/>
    </source>
</evidence>
<dbReference type="FunFam" id="3.40.50.720:FF:001131">
    <property type="entry name" value="Zinc-binding dehydrogenase-like protein"/>
    <property type="match status" value="1"/>
</dbReference>
<evidence type="ECO:0000259" key="1">
    <source>
        <dbReference type="SMART" id="SM00829"/>
    </source>
</evidence>
<dbReference type="VEuPathDB" id="TriTrypDB:Lsey_0127_0100"/>
<dbReference type="AlphaFoldDB" id="A0A0N1I4X2"/>
<dbReference type="InterPro" id="IPR052733">
    <property type="entry name" value="Chloroplast_QOR"/>
</dbReference>
<dbReference type="Gene3D" id="3.40.50.720">
    <property type="entry name" value="NAD(P)-binding Rossmann-like Domain"/>
    <property type="match status" value="1"/>
</dbReference>
<dbReference type="SUPFAM" id="SSF50129">
    <property type="entry name" value="GroES-like"/>
    <property type="match status" value="1"/>
</dbReference>
<dbReference type="SMART" id="SM00829">
    <property type="entry name" value="PKS_ER"/>
    <property type="match status" value="1"/>
</dbReference>
<gene>
    <name evidence="2" type="ORF">ABL78_4417</name>
</gene>
<dbReference type="OrthoDB" id="3233595at2759"/>
<evidence type="ECO:0000313" key="2">
    <source>
        <dbReference type="EMBL" id="KPI86515.1"/>
    </source>
</evidence>
<name>A0A0N1I4X2_LEPSE</name>
<dbReference type="EMBL" id="LJSK01000127">
    <property type="protein sequence ID" value="KPI86515.1"/>
    <property type="molecule type" value="Genomic_DNA"/>
</dbReference>
<reference evidence="2 3" key="1">
    <citation type="journal article" date="2015" name="PLoS Pathog.">
        <title>Leptomonas seymouri: Adaptations to the Dixenous Life Cycle Analyzed by Genome Sequencing, Transcriptome Profiling and Co-infection with Leishmania donovani.</title>
        <authorList>
            <person name="Kraeva N."/>
            <person name="Butenko A."/>
            <person name="Hlavacova J."/>
            <person name="Kostygov A."/>
            <person name="Myskova J."/>
            <person name="Grybchuk D."/>
            <person name="Lestinova T."/>
            <person name="Votypka J."/>
            <person name="Volf P."/>
            <person name="Opperdoes F."/>
            <person name="Flegontov P."/>
            <person name="Lukes J."/>
            <person name="Yurchenko V."/>
        </authorList>
    </citation>
    <scope>NUCLEOTIDE SEQUENCE [LARGE SCALE GENOMIC DNA]</scope>
    <source>
        <strain evidence="2 3">ATCC 30220</strain>
    </source>
</reference>
<dbReference type="PANTHER" id="PTHR44013">
    <property type="entry name" value="ZINC-TYPE ALCOHOL DEHYDROGENASE-LIKE PROTEIN C16A3.02C"/>
    <property type="match status" value="1"/>
</dbReference>
<dbReference type="InterPro" id="IPR036291">
    <property type="entry name" value="NAD(P)-bd_dom_sf"/>
</dbReference>
<dbReference type="Proteomes" id="UP000038009">
    <property type="component" value="Unassembled WGS sequence"/>
</dbReference>
<dbReference type="Pfam" id="PF00107">
    <property type="entry name" value="ADH_zinc_N"/>
    <property type="match status" value="1"/>
</dbReference>
<keyword evidence="3" id="KW-1185">Reference proteome</keyword>
<accession>A0A0N1I4X2</accession>
<comment type="caution">
    <text evidence="2">The sequence shown here is derived from an EMBL/GenBank/DDBJ whole genome shotgun (WGS) entry which is preliminary data.</text>
</comment>
<sequence>MGNSNSAAERTGVVPRAYFLLPNTPVPSLKPSHIDFSQTSGKSILCAGWVALHASPSWSKRNVVYSTDIRIPVPQPHQVRVKIYAAGVNTADTQRTTVPTQLVPAAQKKEREPTRRASRHPTAPFEFPYALGIEGAGVVESVGWDAGSDEQNGVLSDIRVGDRVAFLADMSKGSGGSFCQYALVDRDVLWKLPEVAELPSPSSSGELVPGRLIDFVEAATLPVAAVTAYIALFDKLRVEPQRTIFISGASGGVGSIAVQLAHYFGLYVVASCSTPNVQYVQSLGADYIVDYTRTDVVKEILKLTDSYGVDYLLECADASMSERHAEAVRFGGSVCVLTGLLAPLSDLVFRRQLSMHYVFLGMLHQDPIARQQLQPLGQLVLQLYAQGAFSVEIEQVPFVRAADALDARALGHGRGKVVLCNFHVNEDQEERQRRRRVHLYEKAQIQLQKDTAKATGETEEVVMEGEK</sequence>
<organism evidence="2 3">
    <name type="scientific">Leptomonas seymouri</name>
    <dbReference type="NCBI Taxonomy" id="5684"/>
    <lineage>
        <taxon>Eukaryota</taxon>
        <taxon>Discoba</taxon>
        <taxon>Euglenozoa</taxon>
        <taxon>Kinetoplastea</taxon>
        <taxon>Metakinetoplastina</taxon>
        <taxon>Trypanosomatida</taxon>
        <taxon>Trypanosomatidae</taxon>
        <taxon>Leishmaniinae</taxon>
        <taxon>Leptomonas</taxon>
    </lineage>
</organism>
<dbReference type="Gene3D" id="3.90.180.10">
    <property type="entry name" value="Medium-chain alcohol dehydrogenases, catalytic domain"/>
    <property type="match status" value="1"/>
</dbReference>
<dbReference type="OMA" id="QLAHYFG"/>
<dbReference type="PANTHER" id="PTHR44013:SF1">
    <property type="entry name" value="ZINC-TYPE ALCOHOL DEHYDROGENASE-LIKE PROTEIN C16A3.02C"/>
    <property type="match status" value="1"/>
</dbReference>
<dbReference type="SUPFAM" id="SSF51735">
    <property type="entry name" value="NAD(P)-binding Rossmann-fold domains"/>
    <property type="match status" value="1"/>
</dbReference>
<dbReference type="InterPro" id="IPR013154">
    <property type="entry name" value="ADH-like_N"/>
</dbReference>
<dbReference type="InterPro" id="IPR013149">
    <property type="entry name" value="ADH-like_C"/>
</dbReference>